<gene>
    <name evidence="4" type="ORF">GF339_19950</name>
</gene>
<proteinExistence type="predicted"/>
<organism evidence="4 5">
    <name type="scientific">candidate division KSB3 bacterium</name>
    <dbReference type="NCBI Taxonomy" id="2044937"/>
    <lineage>
        <taxon>Bacteria</taxon>
        <taxon>candidate division KSB3</taxon>
    </lineage>
</organism>
<dbReference type="AlphaFoldDB" id="A0A9D5JZA7"/>
<reference evidence="4" key="1">
    <citation type="submission" date="2019-11" db="EMBL/GenBank/DDBJ databases">
        <title>Microbial mats filling the niche in hypersaline microbial mats.</title>
        <authorList>
            <person name="Wong H.L."/>
            <person name="Macleod F.I."/>
            <person name="White R.A. III"/>
            <person name="Burns B.P."/>
        </authorList>
    </citation>
    <scope>NUCLEOTIDE SEQUENCE</scope>
    <source>
        <strain evidence="4">Rbin_158</strain>
    </source>
</reference>
<keyword evidence="1 2" id="KW-0597">Phosphoprotein</keyword>
<dbReference type="SMART" id="SM00448">
    <property type="entry name" value="REC"/>
    <property type="match status" value="1"/>
</dbReference>
<evidence type="ECO:0000259" key="3">
    <source>
        <dbReference type="PROSITE" id="PS50110"/>
    </source>
</evidence>
<evidence type="ECO:0000256" key="1">
    <source>
        <dbReference type="ARBA" id="ARBA00022553"/>
    </source>
</evidence>
<feature type="modified residue" description="4-aspartylphosphate" evidence="2">
    <location>
        <position position="61"/>
    </location>
</feature>
<dbReference type="Proteomes" id="UP000649604">
    <property type="component" value="Unassembled WGS sequence"/>
</dbReference>
<dbReference type="InterPro" id="IPR003661">
    <property type="entry name" value="HisK_dim/P_dom"/>
</dbReference>
<comment type="caution">
    <text evidence="4">The sequence shown here is derived from an EMBL/GenBank/DDBJ whole genome shotgun (WGS) entry which is preliminary data.</text>
</comment>
<evidence type="ECO:0000313" key="4">
    <source>
        <dbReference type="EMBL" id="MBD3326868.1"/>
    </source>
</evidence>
<dbReference type="PANTHER" id="PTHR43547">
    <property type="entry name" value="TWO-COMPONENT HISTIDINE KINASE"/>
    <property type="match status" value="1"/>
</dbReference>
<name>A0A9D5JZA7_9BACT</name>
<dbReference type="GO" id="GO:0000155">
    <property type="term" value="F:phosphorelay sensor kinase activity"/>
    <property type="evidence" value="ECO:0007669"/>
    <property type="project" value="InterPro"/>
</dbReference>
<dbReference type="EMBL" id="WJJP01000650">
    <property type="protein sequence ID" value="MBD3326868.1"/>
    <property type="molecule type" value="Genomic_DNA"/>
</dbReference>
<dbReference type="SMART" id="SM00388">
    <property type="entry name" value="HisKA"/>
    <property type="match status" value="1"/>
</dbReference>
<feature type="domain" description="Response regulatory" evidence="3">
    <location>
        <begin position="12"/>
        <end position="128"/>
    </location>
</feature>
<dbReference type="Pfam" id="PF00512">
    <property type="entry name" value="HisKA"/>
    <property type="match status" value="1"/>
</dbReference>
<dbReference type="Gene3D" id="1.10.287.130">
    <property type="match status" value="1"/>
</dbReference>
<accession>A0A9D5JZA7</accession>
<dbReference type="PANTHER" id="PTHR43547:SF2">
    <property type="entry name" value="HYBRID SIGNAL TRANSDUCTION HISTIDINE KINASE C"/>
    <property type="match status" value="1"/>
</dbReference>
<evidence type="ECO:0000313" key="5">
    <source>
        <dbReference type="Proteomes" id="UP000649604"/>
    </source>
</evidence>
<dbReference type="Gene3D" id="3.40.50.2300">
    <property type="match status" value="1"/>
</dbReference>
<feature type="non-terminal residue" evidence="4">
    <location>
        <position position="262"/>
    </location>
</feature>
<dbReference type="Pfam" id="PF00072">
    <property type="entry name" value="Response_reg"/>
    <property type="match status" value="1"/>
</dbReference>
<dbReference type="SUPFAM" id="SSF47384">
    <property type="entry name" value="Homodimeric domain of signal transducing histidine kinase"/>
    <property type="match status" value="1"/>
</dbReference>
<dbReference type="CDD" id="cd19920">
    <property type="entry name" value="REC_PA4781-like"/>
    <property type="match status" value="1"/>
</dbReference>
<dbReference type="InterPro" id="IPR036097">
    <property type="entry name" value="HisK_dim/P_sf"/>
</dbReference>
<dbReference type="InterPro" id="IPR001789">
    <property type="entry name" value="Sig_transdc_resp-reg_receiver"/>
</dbReference>
<dbReference type="InterPro" id="IPR011006">
    <property type="entry name" value="CheY-like_superfamily"/>
</dbReference>
<evidence type="ECO:0000256" key="2">
    <source>
        <dbReference type="PROSITE-ProRule" id="PRU00169"/>
    </source>
</evidence>
<sequence length="262" mass="29529">MKSDNISLAKASILVVDDNHSNLRLLTGILTERGYMVRPVPDGHLAIASAKAALPDLIILDIMMPDISGYEVCAQLKADARTRDVPVIFISALHEILDKVKAFELGGVDYLTKPFQAEEVVARVETHLTLHRLKEKLQEQNVELRALNASKDKFFSIIAHDLRGPMNGLHQLTEFAAENLEEYGVEKLREIFLLQRKSVKNLLELVENLLMWARMQRGVLEYKPQPLVLKHLVERNIELCAPLATQKQIALQVLETSNVIIS</sequence>
<dbReference type="PROSITE" id="PS50110">
    <property type="entry name" value="RESPONSE_REGULATORY"/>
    <property type="match status" value="1"/>
</dbReference>
<dbReference type="Gene3D" id="6.10.250.690">
    <property type="match status" value="1"/>
</dbReference>
<protein>
    <submittedName>
        <fullName evidence="4">Response regulator</fullName>
    </submittedName>
</protein>
<dbReference type="SUPFAM" id="SSF52172">
    <property type="entry name" value="CheY-like"/>
    <property type="match status" value="1"/>
</dbReference>